<dbReference type="Proteomes" id="UP000735302">
    <property type="component" value="Unassembled WGS sequence"/>
</dbReference>
<dbReference type="EMBL" id="BLXT01007044">
    <property type="protein sequence ID" value="GFO36208.1"/>
    <property type="molecule type" value="Genomic_DNA"/>
</dbReference>
<organism evidence="1 2">
    <name type="scientific">Plakobranchus ocellatus</name>
    <dbReference type="NCBI Taxonomy" id="259542"/>
    <lineage>
        <taxon>Eukaryota</taxon>
        <taxon>Metazoa</taxon>
        <taxon>Spiralia</taxon>
        <taxon>Lophotrochozoa</taxon>
        <taxon>Mollusca</taxon>
        <taxon>Gastropoda</taxon>
        <taxon>Heterobranchia</taxon>
        <taxon>Euthyneura</taxon>
        <taxon>Panpulmonata</taxon>
        <taxon>Sacoglossa</taxon>
        <taxon>Placobranchoidea</taxon>
        <taxon>Plakobranchidae</taxon>
        <taxon>Plakobranchus</taxon>
    </lineage>
</organism>
<name>A0AAV4CWE6_9GAST</name>
<gene>
    <name evidence="1" type="ORF">PoB_006271300</name>
</gene>
<sequence length="105" mass="11488">MAAQIPGPNDVIVVSGASGSHYLESLSLLDNLHNRLLPHLKNFTLLYFDLGLDPPHRQDIASICQCFLLDFPFQLIPDLVSLLKCYIWKPLIVSAASSVPSLSSG</sequence>
<dbReference type="AlphaFoldDB" id="A0AAV4CWE6"/>
<evidence type="ECO:0000313" key="2">
    <source>
        <dbReference type="Proteomes" id="UP000735302"/>
    </source>
</evidence>
<comment type="caution">
    <text evidence="1">The sequence shown here is derived from an EMBL/GenBank/DDBJ whole genome shotgun (WGS) entry which is preliminary data.</text>
</comment>
<accession>A0AAV4CWE6</accession>
<proteinExistence type="predicted"/>
<keyword evidence="2" id="KW-1185">Reference proteome</keyword>
<reference evidence="1 2" key="1">
    <citation type="journal article" date="2021" name="Elife">
        <title>Chloroplast acquisition without the gene transfer in kleptoplastic sea slugs, Plakobranchus ocellatus.</title>
        <authorList>
            <person name="Maeda T."/>
            <person name="Takahashi S."/>
            <person name="Yoshida T."/>
            <person name="Shimamura S."/>
            <person name="Takaki Y."/>
            <person name="Nagai Y."/>
            <person name="Toyoda A."/>
            <person name="Suzuki Y."/>
            <person name="Arimoto A."/>
            <person name="Ishii H."/>
            <person name="Satoh N."/>
            <person name="Nishiyama T."/>
            <person name="Hasebe M."/>
            <person name="Maruyama T."/>
            <person name="Minagawa J."/>
            <person name="Obokata J."/>
            <person name="Shigenobu S."/>
        </authorList>
    </citation>
    <scope>NUCLEOTIDE SEQUENCE [LARGE SCALE GENOMIC DNA]</scope>
</reference>
<evidence type="ECO:0000313" key="1">
    <source>
        <dbReference type="EMBL" id="GFO36208.1"/>
    </source>
</evidence>
<protein>
    <submittedName>
        <fullName evidence="1">Uncharacterized protein</fullName>
    </submittedName>
</protein>